<dbReference type="EMBL" id="JAOYFB010000039">
    <property type="protein sequence ID" value="KAK4028700.1"/>
    <property type="molecule type" value="Genomic_DNA"/>
</dbReference>
<protein>
    <submittedName>
        <fullName evidence="2">Uncharacterized protein</fullName>
    </submittedName>
</protein>
<comment type="caution">
    <text evidence="2">The sequence shown here is derived from an EMBL/GenBank/DDBJ whole genome shotgun (WGS) entry which is preliminary data.</text>
</comment>
<feature type="compositionally biased region" description="Polar residues" evidence="1">
    <location>
        <begin position="166"/>
        <end position="178"/>
    </location>
</feature>
<evidence type="ECO:0000313" key="2">
    <source>
        <dbReference type="EMBL" id="KAK4028700.1"/>
    </source>
</evidence>
<evidence type="ECO:0000313" key="3">
    <source>
        <dbReference type="Proteomes" id="UP001234178"/>
    </source>
</evidence>
<dbReference type="PANTHER" id="PTHR33223">
    <property type="entry name" value="CCHC-TYPE DOMAIN-CONTAINING PROTEIN"/>
    <property type="match status" value="1"/>
</dbReference>
<gene>
    <name evidence="2" type="ORF">OUZ56_021704</name>
</gene>
<organism evidence="2 3">
    <name type="scientific">Daphnia magna</name>
    <dbReference type="NCBI Taxonomy" id="35525"/>
    <lineage>
        <taxon>Eukaryota</taxon>
        <taxon>Metazoa</taxon>
        <taxon>Ecdysozoa</taxon>
        <taxon>Arthropoda</taxon>
        <taxon>Crustacea</taxon>
        <taxon>Branchiopoda</taxon>
        <taxon>Diplostraca</taxon>
        <taxon>Cladocera</taxon>
        <taxon>Anomopoda</taxon>
        <taxon>Daphniidae</taxon>
        <taxon>Daphnia</taxon>
    </lineage>
</organism>
<evidence type="ECO:0000256" key="1">
    <source>
        <dbReference type="SAM" id="MobiDB-lite"/>
    </source>
</evidence>
<reference evidence="2 3" key="1">
    <citation type="journal article" date="2023" name="Nucleic Acids Res.">
        <title>The hologenome of Daphnia magna reveals possible DNA methylation and microbiome-mediated evolution of the host genome.</title>
        <authorList>
            <person name="Chaturvedi A."/>
            <person name="Li X."/>
            <person name="Dhandapani V."/>
            <person name="Marshall H."/>
            <person name="Kissane S."/>
            <person name="Cuenca-Cambronero M."/>
            <person name="Asole G."/>
            <person name="Calvet F."/>
            <person name="Ruiz-Romero M."/>
            <person name="Marangio P."/>
            <person name="Guigo R."/>
            <person name="Rago D."/>
            <person name="Mirbahai L."/>
            <person name="Eastwood N."/>
            <person name="Colbourne J.K."/>
            <person name="Zhou J."/>
            <person name="Mallon E."/>
            <person name="Orsini L."/>
        </authorList>
    </citation>
    <scope>NUCLEOTIDE SEQUENCE [LARGE SCALE GENOMIC DNA]</scope>
    <source>
        <strain evidence="2">LRV0_1</strain>
    </source>
</reference>
<dbReference type="Proteomes" id="UP001234178">
    <property type="component" value="Unassembled WGS sequence"/>
</dbReference>
<feature type="region of interest" description="Disordered" evidence="1">
    <location>
        <begin position="166"/>
        <end position="207"/>
    </location>
</feature>
<feature type="compositionally biased region" description="Low complexity" evidence="1">
    <location>
        <begin position="186"/>
        <end position="202"/>
    </location>
</feature>
<name>A0ABR0AUA1_9CRUS</name>
<keyword evidence="3" id="KW-1185">Reference proteome</keyword>
<accession>A0ABR0AUA1</accession>
<proteinExistence type="predicted"/>
<dbReference type="PANTHER" id="PTHR33223:SF6">
    <property type="entry name" value="CCHC-TYPE DOMAIN-CONTAINING PROTEIN"/>
    <property type="match status" value="1"/>
</dbReference>
<sequence>MLLKFQFANCWNAMLPFFTTLDSFQLKCNFFKEVEDLSIHLQTVSLAYQQIFLVDIRNLTLYLGGLQLLTSLEPLPPEINLLLRKLDNFPGASRPNNVQLAEEIKQMLSQTKTQLKQLITGYYGTAITAIRGTTASTAAVENPSTTDTGTTHRPPPYTATIQSAYKSTQPFPGTTVQADNRRRCEPQSPTSSVSAQSQTSQQGNLRFQLPVPNNNMAYCTSPTRAETVRDLNDFQNNQHTFSRLQLLPSFTGSPITRFDSWLESFESIVDVSGWSEEKTIQMLRAKLTDRAFSVIQAILKEHPHDYESIKEALLDQFHGDENGYSEKSFAVILMQKFIEGLDSKLQAKVKYKKFKDFNELVAATRVYALKLEALETDREKQEFIRSIDGSQDTSSAEFKEIKQIIIDQKEFVNKAVANIRHGDKPVGEKQTEKEEIKDVLNELIQTVKKLQLKKTTSLIRRTQHTGSKFLFKRLLLTSIVMVDHLHHASLTIVAIDNSQTHIIGLQTLHHRFRDKLMIPTIGLHSRR</sequence>